<evidence type="ECO:0000256" key="8">
    <source>
        <dbReference type="ARBA" id="ARBA00019930"/>
    </source>
</evidence>
<evidence type="ECO:0000256" key="6">
    <source>
        <dbReference type="ARBA" id="ARBA00012766"/>
    </source>
</evidence>
<organism evidence="20">
    <name type="scientific">Thiolapillus brandeum</name>
    <dbReference type="NCBI Taxonomy" id="1076588"/>
    <lineage>
        <taxon>Bacteria</taxon>
        <taxon>Pseudomonadati</taxon>
        <taxon>Pseudomonadota</taxon>
        <taxon>Gammaproteobacteria</taxon>
        <taxon>Chromatiales</taxon>
        <taxon>Sedimenticolaceae</taxon>
        <taxon>Thiolapillus</taxon>
    </lineage>
</organism>
<comment type="pathway">
    <text evidence="3">Cofactor biosynthesis; riboflavin biosynthesis; 5-amino-6-(D-ribitylamino)uracil from GTP: step 3/4.</text>
</comment>
<evidence type="ECO:0000256" key="4">
    <source>
        <dbReference type="ARBA" id="ARBA00005259"/>
    </source>
</evidence>
<dbReference type="InterPro" id="IPR002734">
    <property type="entry name" value="RibDG_C"/>
</dbReference>
<dbReference type="InterPro" id="IPR024072">
    <property type="entry name" value="DHFR-like_dom_sf"/>
</dbReference>
<feature type="binding site" evidence="18">
    <location>
        <position position="56"/>
    </location>
    <ligand>
        <name>Zn(2+)</name>
        <dbReference type="ChEBI" id="CHEBI:29105"/>
        <note>catalytic</note>
    </ligand>
</feature>
<comment type="caution">
    <text evidence="20">The sequence shown here is derived from an EMBL/GenBank/DDBJ whole genome shotgun (WGS) entry which is preliminary data.</text>
</comment>
<feature type="binding site" evidence="17">
    <location>
        <position position="174"/>
    </location>
    <ligand>
        <name>substrate</name>
    </ligand>
</feature>
<evidence type="ECO:0000256" key="15">
    <source>
        <dbReference type="ARBA" id="ARBA00023268"/>
    </source>
</evidence>
<dbReference type="UniPathway" id="UPA00275">
    <property type="reaction ID" value="UER00401"/>
</dbReference>
<dbReference type="FunFam" id="3.40.140.10:FF:000025">
    <property type="entry name" value="Riboflavin biosynthesis protein RibD"/>
    <property type="match status" value="1"/>
</dbReference>
<evidence type="ECO:0000256" key="3">
    <source>
        <dbReference type="ARBA" id="ARBA00004910"/>
    </source>
</evidence>
<dbReference type="Gene3D" id="3.40.140.10">
    <property type="entry name" value="Cytidine Deaminase, domain 2"/>
    <property type="match status" value="1"/>
</dbReference>
<dbReference type="Gene3D" id="3.40.430.10">
    <property type="entry name" value="Dihydrofolate Reductase, subunit A"/>
    <property type="match status" value="1"/>
</dbReference>
<keyword evidence="9" id="KW-0686">Riboflavin biosynthesis</keyword>
<proteinExistence type="inferred from homology"/>
<feature type="binding site" evidence="17">
    <location>
        <position position="190"/>
    </location>
    <ligand>
        <name>substrate</name>
    </ligand>
</feature>
<dbReference type="InterPro" id="IPR011549">
    <property type="entry name" value="RibD_C"/>
</dbReference>
<dbReference type="EC" id="3.5.4.26" evidence="6"/>
<keyword evidence="10 18" id="KW-0479">Metal-binding</keyword>
<keyword evidence="12 18" id="KW-0862">Zinc</keyword>
<dbReference type="PANTHER" id="PTHR38011">
    <property type="entry name" value="DIHYDROFOLATE REDUCTASE FAMILY PROTEIN (AFU_ORTHOLOGUE AFUA_8G06820)"/>
    <property type="match status" value="1"/>
</dbReference>
<protein>
    <recommendedName>
        <fullName evidence="8">Riboflavin biosynthesis protein RibD</fullName>
        <ecNumber evidence="7">1.1.1.193</ecNumber>
        <ecNumber evidence="6">3.5.4.26</ecNumber>
    </recommendedName>
</protein>
<evidence type="ECO:0000256" key="12">
    <source>
        <dbReference type="ARBA" id="ARBA00022833"/>
    </source>
</evidence>
<evidence type="ECO:0000256" key="18">
    <source>
        <dbReference type="PIRSR" id="PIRSR006769-3"/>
    </source>
</evidence>
<evidence type="ECO:0000256" key="14">
    <source>
        <dbReference type="ARBA" id="ARBA00023002"/>
    </source>
</evidence>
<dbReference type="NCBIfam" id="TIGR00227">
    <property type="entry name" value="ribD_Cterm"/>
    <property type="match status" value="1"/>
</dbReference>
<dbReference type="GO" id="GO:0009231">
    <property type="term" value="P:riboflavin biosynthetic process"/>
    <property type="evidence" value="ECO:0007669"/>
    <property type="project" value="UniProtKB-UniPathway"/>
</dbReference>
<dbReference type="NCBIfam" id="TIGR00326">
    <property type="entry name" value="eubact_ribD"/>
    <property type="match status" value="1"/>
</dbReference>
<feature type="active site" description="Proton donor" evidence="16">
    <location>
        <position position="58"/>
    </location>
</feature>
<feature type="binding site" evidence="17">
    <location>
        <position position="176"/>
    </location>
    <ligand>
        <name>NADP(+)</name>
        <dbReference type="ChEBI" id="CHEBI:58349"/>
    </ligand>
</feature>
<comment type="similarity">
    <text evidence="5">In the C-terminal section; belongs to the HTP reductase family.</text>
</comment>
<dbReference type="CDD" id="cd01284">
    <property type="entry name" value="Riboflavin_deaminase-reductase"/>
    <property type="match status" value="1"/>
</dbReference>
<dbReference type="GO" id="GO:0008270">
    <property type="term" value="F:zinc ion binding"/>
    <property type="evidence" value="ECO:0007669"/>
    <property type="project" value="InterPro"/>
</dbReference>
<feature type="binding site" evidence="17">
    <location>
        <position position="202"/>
    </location>
    <ligand>
        <name>NADP(+)</name>
        <dbReference type="ChEBI" id="CHEBI:58349"/>
    </ligand>
</feature>
<accession>A0A7C5N7I9</accession>
<dbReference type="GO" id="GO:0050661">
    <property type="term" value="F:NADP binding"/>
    <property type="evidence" value="ECO:0007669"/>
    <property type="project" value="InterPro"/>
</dbReference>
<name>A0A7C5N7I9_9GAMM</name>
<evidence type="ECO:0000256" key="1">
    <source>
        <dbReference type="ARBA" id="ARBA00002151"/>
    </source>
</evidence>
<comment type="similarity">
    <text evidence="4">In the N-terminal section; belongs to the cytidine and deoxycytidylate deaminase family.</text>
</comment>
<evidence type="ECO:0000256" key="16">
    <source>
        <dbReference type="PIRSR" id="PIRSR006769-1"/>
    </source>
</evidence>
<dbReference type="GO" id="GO:0008703">
    <property type="term" value="F:5-amino-6-(5-phosphoribosylamino)uracil reductase activity"/>
    <property type="evidence" value="ECO:0007669"/>
    <property type="project" value="UniProtKB-EC"/>
</dbReference>
<dbReference type="AlphaFoldDB" id="A0A7C5N7I9"/>
<feature type="binding site" evidence="18">
    <location>
        <position position="90"/>
    </location>
    <ligand>
        <name>Zn(2+)</name>
        <dbReference type="ChEBI" id="CHEBI:29105"/>
        <note>catalytic</note>
    </ligand>
</feature>
<feature type="binding site" evidence="17">
    <location>
        <begin position="306"/>
        <end position="312"/>
    </location>
    <ligand>
        <name>NADP(+)</name>
        <dbReference type="ChEBI" id="CHEBI:58349"/>
    </ligand>
</feature>
<dbReference type="InterPro" id="IPR002125">
    <property type="entry name" value="CMP_dCMP_dom"/>
</dbReference>
<dbReference type="InterPro" id="IPR004794">
    <property type="entry name" value="Eubact_RibD"/>
</dbReference>
<evidence type="ECO:0000259" key="19">
    <source>
        <dbReference type="PROSITE" id="PS51747"/>
    </source>
</evidence>
<dbReference type="GO" id="GO:0008835">
    <property type="term" value="F:diaminohydroxyphosphoribosylaminopyrimidine deaminase activity"/>
    <property type="evidence" value="ECO:0007669"/>
    <property type="project" value="UniProtKB-EC"/>
</dbReference>
<feature type="binding site" evidence="17">
    <location>
        <position position="210"/>
    </location>
    <ligand>
        <name>substrate</name>
    </ligand>
</feature>
<feature type="binding site" evidence="17">
    <location>
        <position position="160"/>
    </location>
    <ligand>
        <name>NADP(+)</name>
        <dbReference type="ChEBI" id="CHEBI:58349"/>
    </ligand>
</feature>
<dbReference type="SUPFAM" id="SSF53597">
    <property type="entry name" value="Dihydrofolate reductase-like"/>
    <property type="match status" value="1"/>
</dbReference>
<reference evidence="20" key="1">
    <citation type="journal article" date="2020" name="mSystems">
        <title>Genome- and Community-Level Interaction Insights into Carbon Utilization and Element Cycling Functions of Hydrothermarchaeota in Hydrothermal Sediment.</title>
        <authorList>
            <person name="Zhou Z."/>
            <person name="Liu Y."/>
            <person name="Xu W."/>
            <person name="Pan J."/>
            <person name="Luo Z.H."/>
            <person name="Li M."/>
        </authorList>
    </citation>
    <scope>NUCLEOTIDE SEQUENCE [LARGE SCALE GENOMIC DNA]</scope>
    <source>
        <strain evidence="20">HyVt-535</strain>
    </source>
</reference>
<dbReference type="InterPro" id="IPR050765">
    <property type="entry name" value="Riboflavin_Biosynth_HTPR"/>
</dbReference>
<feature type="binding site" evidence="17">
    <location>
        <position position="304"/>
    </location>
    <ligand>
        <name>substrate</name>
    </ligand>
</feature>
<dbReference type="PROSITE" id="PS51747">
    <property type="entry name" value="CYT_DCMP_DEAMINASES_2"/>
    <property type="match status" value="1"/>
</dbReference>
<evidence type="ECO:0000256" key="2">
    <source>
        <dbReference type="ARBA" id="ARBA00004882"/>
    </source>
</evidence>
<dbReference type="InterPro" id="IPR016192">
    <property type="entry name" value="APOBEC/CMP_deaminase_Zn-bd"/>
</dbReference>
<dbReference type="Proteomes" id="UP000886100">
    <property type="component" value="Unassembled WGS sequence"/>
</dbReference>
<dbReference type="PROSITE" id="PS00903">
    <property type="entry name" value="CYT_DCMP_DEAMINASES_1"/>
    <property type="match status" value="1"/>
</dbReference>
<comment type="pathway">
    <text evidence="2">Cofactor biosynthesis; riboflavin biosynthesis; 5-amino-6-(D-ribitylamino)uracil from GTP: step 2/4.</text>
</comment>
<evidence type="ECO:0000256" key="9">
    <source>
        <dbReference type="ARBA" id="ARBA00022619"/>
    </source>
</evidence>
<feature type="binding site" evidence="17">
    <location>
        <position position="206"/>
    </location>
    <ligand>
        <name>substrate</name>
    </ligand>
</feature>
<feature type="binding site" evidence="17">
    <location>
        <position position="238"/>
    </location>
    <ligand>
        <name>NADP(+)</name>
        <dbReference type="ChEBI" id="CHEBI:58349"/>
    </ligand>
</feature>
<keyword evidence="14 20" id="KW-0560">Oxidoreductase</keyword>
<evidence type="ECO:0000256" key="11">
    <source>
        <dbReference type="ARBA" id="ARBA00022801"/>
    </source>
</evidence>
<feature type="domain" description="CMP/dCMP-type deaminase" evidence="19">
    <location>
        <begin position="7"/>
        <end position="129"/>
    </location>
</feature>
<dbReference type="PANTHER" id="PTHR38011:SF7">
    <property type="entry name" value="2,5-DIAMINO-6-RIBOSYLAMINO-4(3H)-PYRIMIDINONE 5'-PHOSPHATE REDUCTASE"/>
    <property type="match status" value="1"/>
</dbReference>
<dbReference type="PIRSF" id="PIRSF006769">
    <property type="entry name" value="RibD"/>
    <property type="match status" value="1"/>
</dbReference>
<feature type="non-terminal residue" evidence="20">
    <location>
        <position position="374"/>
    </location>
</feature>
<evidence type="ECO:0000256" key="7">
    <source>
        <dbReference type="ARBA" id="ARBA00013173"/>
    </source>
</evidence>
<dbReference type="SUPFAM" id="SSF53927">
    <property type="entry name" value="Cytidine deaminase-like"/>
    <property type="match status" value="1"/>
</dbReference>
<dbReference type="Pfam" id="PF00383">
    <property type="entry name" value="dCMP_cyt_deam_1"/>
    <property type="match status" value="1"/>
</dbReference>
<feature type="binding site" evidence="17">
    <location>
        <position position="213"/>
    </location>
    <ligand>
        <name>substrate</name>
    </ligand>
</feature>
<evidence type="ECO:0000256" key="13">
    <source>
        <dbReference type="ARBA" id="ARBA00022857"/>
    </source>
</evidence>
<sequence length="374" mass="40690">MTASFTQQDHRHMARAIRLAWRGLYTTDPNPRVGCVVVRDGEIVGEGWHRRAGEPHAERIALHDAGERAKGATAYVTLEPCSHHGRTPPCADALVEAGVSRVVAAMEDPNPRVSGKGLKRLREAGIEAESGLLEAEAEKLNPGFLKRMRKGLPWVRCKLAMSLDGRTAMASGESVWITGEDARRDVQRLRARSSAIVTGIGTVLADDPSLNVRLAPEELPGVESPGYLRQPVRVVLDSSLRTPESAKMLGLPGETWVFHAHGSEEKAVRLEARGARLTRFGRGLDLLAVMEELARRELNEVLIEAGPTLAGAALRAGIIDELVIYMAPHLMGHGARGLFHLPGLERMAQRVPLEITDLRAVGHDWRITARPAGG</sequence>
<comment type="cofactor">
    <cofactor evidence="18">
        <name>Zn(2+)</name>
        <dbReference type="ChEBI" id="CHEBI:29105"/>
    </cofactor>
    <text evidence="18">Binds 1 zinc ion.</text>
</comment>
<evidence type="ECO:0000256" key="5">
    <source>
        <dbReference type="ARBA" id="ARBA00007417"/>
    </source>
</evidence>
<evidence type="ECO:0000256" key="17">
    <source>
        <dbReference type="PIRSR" id="PIRSR006769-2"/>
    </source>
</evidence>
<gene>
    <name evidence="20" type="primary">ribD</name>
    <name evidence="20" type="ORF">ENJ98_05460</name>
</gene>
<comment type="function">
    <text evidence="1">Converts 2,5-diamino-6-(ribosylamino)-4(3h)-pyrimidinone 5'-phosphate into 5-amino-6-(ribosylamino)-2,4(1h,3h)-pyrimidinedione 5'-phosphate.</text>
</comment>
<keyword evidence="15" id="KW-0511">Multifunctional enzyme</keyword>
<keyword evidence="13 17" id="KW-0521">NADP</keyword>
<dbReference type="Pfam" id="PF01872">
    <property type="entry name" value="RibD_C"/>
    <property type="match status" value="1"/>
</dbReference>
<dbReference type="EC" id="1.1.1.193" evidence="7"/>
<evidence type="ECO:0000313" key="20">
    <source>
        <dbReference type="EMBL" id="HHH13665.1"/>
    </source>
</evidence>
<feature type="binding site" evidence="18">
    <location>
        <position position="81"/>
    </location>
    <ligand>
        <name>Zn(2+)</name>
        <dbReference type="ChEBI" id="CHEBI:29105"/>
        <note>catalytic</note>
    </ligand>
</feature>
<dbReference type="EMBL" id="DROM01000329">
    <property type="protein sequence ID" value="HHH13665.1"/>
    <property type="molecule type" value="Genomic_DNA"/>
</dbReference>
<evidence type="ECO:0000256" key="10">
    <source>
        <dbReference type="ARBA" id="ARBA00022723"/>
    </source>
</evidence>
<keyword evidence="11 20" id="KW-0378">Hydrolase</keyword>
<dbReference type="InterPro" id="IPR016193">
    <property type="entry name" value="Cytidine_deaminase-like"/>
</dbReference>